<dbReference type="InterPro" id="IPR037185">
    <property type="entry name" value="EmrE-like"/>
</dbReference>
<evidence type="ECO:0000256" key="3">
    <source>
        <dbReference type="ARBA" id="ARBA00022475"/>
    </source>
</evidence>
<feature type="transmembrane region" description="Helical" evidence="8">
    <location>
        <begin position="21"/>
        <end position="45"/>
    </location>
</feature>
<evidence type="ECO:0000256" key="6">
    <source>
        <dbReference type="ARBA" id="ARBA00023136"/>
    </source>
</evidence>
<comment type="similarity">
    <text evidence="7">Belongs to the drug/metabolite transporter (DMT) superfamily. Small multidrug resistance (SMR) (TC 2.A.7.1) family.</text>
</comment>
<proteinExistence type="inferred from homology"/>
<dbReference type="PANTHER" id="PTHR30561">
    <property type="entry name" value="SMR FAMILY PROTON-DEPENDENT DRUG EFFLUX TRANSPORTER SUGE"/>
    <property type="match status" value="1"/>
</dbReference>
<evidence type="ECO:0008006" key="11">
    <source>
        <dbReference type="Google" id="ProtNLM"/>
    </source>
</evidence>
<dbReference type="SUPFAM" id="SSF103481">
    <property type="entry name" value="Multidrug resistance efflux transporter EmrE"/>
    <property type="match status" value="1"/>
</dbReference>
<evidence type="ECO:0000256" key="2">
    <source>
        <dbReference type="ARBA" id="ARBA00022448"/>
    </source>
</evidence>
<dbReference type="EMBL" id="SADD01000001">
    <property type="protein sequence ID" value="RVU48334.1"/>
    <property type="molecule type" value="Genomic_DNA"/>
</dbReference>
<gene>
    <name evidence="9" type="ORF">EA187_02535</name>
</gene>
<keyword evidence="5 8" id="KW-1133">Transmembrane helix</keyword>
<evidence type="ECO:0000256" key="1">
    <source>
        <dbReference type="ARBA" id="ARBA00004651"/>
    </source>
</evidence>
<dbReference type="Proteomes" id="UP000282926">
    <property type="component" value="Unassembled WGS sequence"/>
</dbReference>
<evidence type="ECO:0000313" key="10">
    <source>
        <dbReference type="Proteomes" id="UP000282926"/>
    </source>
</evidence>
<organism evidence="9 10">
    <name type="scientific">Lujinxingia sediminis</name>
    <dbReference type="NCBI Taxonomy" id="2480984"/>
    <lineage>
        <taxon>Bacteria</taxon>
        <taxon>Deltaproteobacteria</taxon>
        <taxon>Bradymonadales</taxon>
        <taxon>Lujinxingiaceae</taxon>
        <taxon>Lujinxingia</taxon>
    </lineage>
</organism>
<name>A0ABY0CXJ1_9DELT</name>
<comment type="subcellular location">
    <subcellularLocation>
        <location evidence="1 7">Cell membrane</location>
        <topology evidence="1 7">Multi-pass membrane protein</topology>
    </subcellularLocation>
</comment>
<sequence length="70" mass="7144">MGAGFDLLSQAIKVLPASSAYGIWVGIWVGIGAVGTAILGMLVYGDSTSPLRWLSIVLVVPGLAGLKLTT</sequence>
<dbReference type="PANTHER" id="PTHR30561:SF0">
    <property type="entry name" value="GUANIDINIUM EXPORTER"/>
    <property type="match status" value="1"/>
</dbReference>
<protein>
    <recommendedName>
        <fullName evidence="11">QacE family quaternary ammonium compound efflux SMR transporter</fullName>
    </recommendedName>
</protein>
<keyword evidence="4 7" id="KW-0812">Transmembrane</keyword>
<evidence type="ECO:0000256" key="8">
    <source>
        <dbReference type="SAM" id="Phobius"/>
    </source>
</evidence>
<dbReference type="InterPro" id="IPR045324">
    <property type="entry name" value="Small_multidrug_res"/>
</dbReference>
<accession>A0ABY0CXJ1</accession>
<keyword evidence="2" id="KW-0813">Transport</keyword>
<evidence type="ECO:0000256" key="7">
    <source>
        <dbReference type="RuleBase" id="RU003942"/>
    </source>
</evidence>
<keyword evidence="3" id="KW-1003">Cell membrane</keyword>
<keyword evidence="6 8" id="KW-0472">Membrane</keyword>
<comment type="caution">
    <text evidence="9">The sequence shown here is derived from an EMBL/GenBank/DDBJ whole genome shotgun (WGS) entry which is preliminary data.</text>
</comment>
<dbReference type="RefSeq" id="WP_127779067.1">
    <property type="nucleotide sequence ID" value="NZ_SADD01000001.1"/>
</dbReference>
<keyword evidence="10" id="KW-1185">Reference proteome</keyword>
<dbReference type="Gene3D" id="1.10.3730.20">
    <property type="match status" value="1"/>
</dbReference>
<evidence type="ECO:0000256" key="5">
    <source>
        <dbReference type="ARBA" id="ARBA00022989"/>
    </source>
</evidence>
<evidence type="ECO:0000256" key="4">
    <source>
        <dbReference type="ARBA" id="ARBA00022692"/>
    </source>
</evidence>
<dbReference type="Pfam" id="PF00893">
    <property type="entry name" value="Multi_Drug_Res"/>
    <property type="match status" value="1"/>
</dbReference>
<reference evidence="9 10" key="1">
    <citation type="submission" date="2019-01" db="EMBL/GenBank/DDBJ databases">
        <title>Lujinxingia litoralis gen. nov., sp. nov. and Lujinxingia sediminis gen. nov., sp. nov., new members in the order Bradymonadales, isolated from coastal sediment.</title>
        <authorList>
            <person name="Li C.-M."/>
        </authorList>
    </citation>
    <scope>NUCLEOTIDE SEQUENCE [LARGE SCALE GENOMIC DNA]</scope>
    <source>
        <strain evidence="9 10">SEH01</strain>
    </source>
</reference>
<dbReference type="InterPro" id="IPR000390">
    <property type="entry name" value="Small_drug/metabolite_transptr"/>
</dbReference>
<evidence type="ECO:0000313" key="9">
    <source>
        <dbReference type="EMBL" id="RVU48334.1"/>
    </source>
</evidence>